<dbReference type="CDD" id="cd01252">
    <property type="entry name" value="PH_GRP1-like"/>
    <property type="match status" value="1"/>
</dbReference>
<dbReference type="Proteomes" id="UP001345963">
    <property type="component" value="Unassembled WGS sequence"/>
</dbReference>
<evidence type="ECO:0000313" key="2">
    <source>
        <dbReference type="EMBL" id="MED6232745.1"/>
    </source>
</evidence>
<organism evidence="2 3">
    <name type="scientific">Ataeniobius toweri</name>
    <dbReference type="NCBI Taxonomy" id="208326"/>
    <lineage>
        <taxon>Eukaryota</taxon>
        <taxon>Metazoa</taxon>
        <taxon>Chordata</taxon>
        <taxon>Craniata</taxon>
        <taxon>Vertebrata</taxon>
        <taxon>Euteleostomi</taxon>
        <taxon>Actinopterygii</taxon>
        <taxon>Neopterygii</taxon>
        <taxon>Teleostei</taxon>
        <taxon>Neoteleostei</taxon>
        <taxon>Acanthomorphata</taxon>
        <taxon>Ovalentaria</taxon>
        <taxon>Atherinomorphae</taxon>
        <taxon>Cyprinodontiformes</taxon>
        <taxon>Goodeidae</taxon>
        <taxon>Ataeniobius</taxon>
    </lineage>
</organism>
<accession>A0ABU7A4G5</accession>
<keyword evidence="3" id="KW-1185">Reference proteome</keyword>
<name>A0ABU7A4G5_9TELE</name>
<proteinExistence type="predicted"/>
<dbReference type="InterPro" id="IPR001849">
    <property type="entry name" value="PH_domain"/>
</dbReference>
<evidence type="ECO:0000259" key="1">
    <source>
        <dbReference type="PROSITE" id="PS50003"/>
    </source>
</evidence>
<feature type="domain" description="PH" evidence="1">
    <location>
        <begin position="19"/>
        <end position="145"/>
    </location>
</feature>
<protein>
    <submittedName>
        <fullName evidence="2">Cytohesin-3</fullName>
    </submittedName>
</protein>
<evidence type="ECO:0000313" key="3">
    <source>
        <dbReference type="Proteomes" id="UP001345963"/>
    </source>
</evidence>
<dbReference type="Pfam" id="PF00169">
    <property type="entry name" value="PH"/>
    <property type="match status" value="1"/>
</dbReference>
<dbReference type="PROSITE" id="PS50003">
    <property type="entry name" value="PH_DOMAIN"/>
    <property type="match status" value="1"/>
</dbReference>
<dbReference type="SUPFAM" id="SSF50729">
    <property type="entry name" value="PH domain-like"/>
    <property type="match status" value="1"/>
</dbReference>
<dbReference type="EMBL" id="JAHUTI010001185">
    <property type="protein sequence ID" value="MED6232745.1"/>
    <property type="molecule type" value="Genomic_DNA"/>
</dbReference>
<gene>
    <name evidence="2" type="primary">CYTH3_1</name>
    <name evidence="2" type="ORF">ATANTOWER_001841</name>
</gene>
<comment type="caution">
    <text evidence="2">The sequence shown here is derived from an EMBL/GenBank/DDBJ whole genome shotgun (WGS) entry which is preliminary data.</text>
</comment>
<sequence length="164" mass="19186">MQCYDQNQMWHMNLGSPVGYLLSGKSQRFSSNTVCFSPTGGRVKTWKRRWFILTDNCLYYFEYTTDKEPRGIIPLENLSIREVDEPRKPNCFELYNPNHKGQVIKACKTEADGRVVEGNHVVYRISAPTPEEKEEWIKSIKASISRDPFYDMLATRKRRIANKK</sequence>
<dbReference type="InterPro" id="IPR011993">
    <property type="entry name" value="PH-like_dom_sf"/>
</dbReference>
<dbReference type="PANTHER" id="PTHR14336">
    <property type="entry name" value="TANDEM PH DOMAIN CONTAINING PROTEIN"/>
    <property type="match status" value="1"/>
</dbReference>
<dbReference type="Gene3D" id="2.30.29.30">
    <property type="entry name" value="Pleckstrin-homology domain (PH domain)/Phosphotyrosine-binding domain (PTB)"/>
    <property type="match status" value="1"/>
</dbReference>
<dbReference type="SMART" id="SM00233">
    <property type="entry name" value="PH"/>
    <property type="match status" value="1"/>
</dbReference>
<reference evidence="2 3" key="1">
    <citation type="submission" date="2021-07" db="EMBL/GenBank/DDBJ databases">
        <authorList>
            <person name="Palmer J.M."/>
        </authorList>
    </citation>
    <scope>NUCLEOTIDE SEQUENCE [LARGE SCALE GENOMIC DNA]</scope>
    <source>
        <strain evidence="2 3">AT_MEX2019</strain>
        <tissue evidence="2">Muscle</tissue>
    </source>
</reference>
<dbReference type="InterPro" id="IPR051707">
    <property type="entry name" value="PI-Interact_SigTrans_Reg"/>
</dbReference>